<keyword evidence="1" id="KW-0812">Transmembrane</keyword>
<evidence type="ECO:0000313" key="2">
    <source>
        <dbReference type="EnsemblPlants" id="MELO3C034553.2.1"/>
    </source>
</evidence>
<dbReference type="Gramene" id="MELO3C034553.2.1">
    <property type="protein sequence ID" value="MELO3C034553.2.1"/>
    <property type="gene ID" value="MELO3C034553.2"/>
</dbReference>
<dbReference type="AlphaFoldDB" id="A0A9I9EK85"/>
<organism evidence="2">
    <name type="scientific">Cucumis melo</name>
    <name type="common">Muskmelon</name>
    <dbReference type="NCBI Taxonomy" id="3656"/>
    <lineage>
        <taxon>Eukaryota</taxon>
        <taxon>Viridiplantae</taxon>
        <taxon>Streptophyta</taxon>
        <taxon>Embryophyta</taxon>
        <taxon>Tracheophyta</taxon>
        <taxon>Spermatophyta</taxon>
        <taxon>Magnoliopsida</taxon>
        <taxon>eudicotyledons</taxon>
        <taxon>Gunneridae</taxon>
        <taxon>Pentapetalae</taxon>
        <taxon>rosids</taxon>
        <taxon>fabids</taxon>
        <taxon>Cucurbitales</taxon>
        <taxon>Cucurbitaceae</taxon>
        <taxon>Benincaseae</taxon>
        <taxon>Cucumis</taxon>
    </lineage>
</organism>
<name>A0A9I9EK85_CUCME</name>
<protein>
    <submittedName>
        <fullName evidence="2">Uncharacterized protein</fullName>
    </submittedName>
</protein>
<proteinExistence type="predicted"/>
<keyword evidence="1" id="KW-1133">Transmembrane helix</keyword>
<accession>A0A9I9EK85</accession>
<feature type="transmembrane region" description="Helical" evidence="1">
    <location>
        <begin position="35"/>
        <end position="53"/>
    </location>
</feature>
<evidence type="ECO:0000256" key="1">
    <source>
        <dbReference type="SAM" id="Phobius"/>
    </source>
</evidence>
<dbReference type="EnsemblPlants" id="MELO3C034553.2.1">
    <property type="protein sequence ID" value="MELO3C034553.2.1"/>
    <property type="gene ID" value="MELO3C034553.2"/>
</dbReference>
<reference evidence="2" key="1">
    <citation type="submission" date="2023-03" db="UniProtKB">
        <authorList>
            <consortium name="EnsemblPlants"/>
        </authorList>
    </citation>
    <scope>IDENTIFICATION</scope>
</reference>
<keyword evidence="1" id="KW-0472">Membrane</keyword>
<sequence>MREHSLAIIFSSILTRERRYNKIKNEEGQLGLSYINVKSILGVIIFTLDFVLYNSRVKSKWEKQKLDTVVSLSRVIAYPFGYTFP</sequence>